<gene>
    <name evidence="1" type="ORF">LCGC14_2443600</name>
</gene>
<dbReference type="AlphaFoldDB" id="A0A0F9BIF4"/>
<feature type="non-terminal residue" evidence="1">
    <location>
        <position position="1"/>
    </location>
</feature>
<evidence type="ECO:0000313" key="1">
    <source>
        <dbReference type="EMBL" id="KKL21625.1"/>
    </source>
</evidence>
<sequence>TMNPLEMHEHYTKCKLDPCTICFKYQDIRQEAQEMKETMEEHQ</sequence>
<dbReference type="EMBL" id="LAZR01037659">
    <property type="protein sequence ID" value="KKL21625.1"/>
    <property type="molecule type" value="Genomic_DNA"/>
</dbReference>
<name>A0A0F9BIF4_9ZZZZ</name>
<comment type="caution">
    <text evidence="1">The sequence shown here is derived from an EMBL/GenBank/DDBJ whole genome shotgun (WGS) entry which is preliminary data.</text>
</comment>
<proteinExistence type="predicted"/>
<accession>A0A0F9BIF4</accession>
<organism evidence="1">
    <name type="scientific">marine sediment metagenome</name>
    <dbReference type="NCBI Taxonomy" id="412755"/>
    <lineage>
        <taxon>unclassified sequences</taxon>
        <taxon>metagenomes</taxon>
        <taxon>ecological metagenomes</taxon>
    </lineage>
</organism>
<reference evidence="1" key="1">
    <citation type="journal article" date="2015" name="Nature">
        <title>Complex archaea that bridge the gap between prokaryotes and eukaryotes.</title>
        <authorList>
            <person name="Spang A."/>
            <person name="Saw J.H."/>
            <person name="Jorgensen S.L."/>
            <person name="Zaremba-Niedzwiedzka K."/>
            <person name="Martijn J."/>
            <person name="Lind A.E."/>
            <person name="van Eijk R."/>
            <person name="Schleper C."/>
            <person name="Guy L."/>
            <person name="Ettema T.J."/>
        </authorList>
    </citation>
    <scope>NUCLEOTIDE SEQUENCE</scope>
</reference>
<protein>
    <submittedName>
        <fullName evidence="1">Uncharacterized protein</fullName>
    </submittedName>
</protein>